<dbReference type="SMART" id="SM00228">
    <property type="entry name" value="PDZ"/>
    <property type="match status" value="1"/>
</dbReference>
<protein>
    <recommendedName>
        <fullName evidence="7">PDZ domain-containing protein</fullName>
    </recommendedName>
</protein>
<feature type="transmembrane region" description="Helical" evidence="6">
    <location>
        <begin position="6"/>
        <end position="25"/>
    </location>
</feature>
<accession>A0A1F8EXI2</accession>
<dbReference type="Pfam" id="PF03572">
    <property type="entry name" value="Peptidase_S41"/>
    <property type="match status" value="1"/>
</dbReference>
<dbReference type="GO" id="GO:0006508">
    <property type="term" value="P:proteolysis"/>
    <property type="evidence" value="ECO:0007669"/>
    <property type="project" value="UniProtKB-KW"/>
</dbReference>
<evidence type="ECO:0000256" key="6">
    <source>
        <dbReference type="SAM" id="Phobius"/>
    </source>
</evidence>
<dbReference type="CDD" id="cd06782">
    <property type="entry name" value="cpPDZ_CPP-like"/>
    <property type="match status" value="1"/>
</dbReference>
<comment type="similarity">
    <text evidence="1 5">Belongs to the peptidase S41A family.</text>
</comment>
<dbReference type="Proteomes" id="UP000177507">
    <property type="component" value="Unassembled WGS sequence"/>
</dbReference>
<keyword evidence="6" id="KW-0812">Transmembrane</keyword>
<dbReference type="SMART" id="SM00245">
    <property type="entry name" value="TSPc"/>
    <property type="match status" value="1"/>
</dbReference>
<evidence type="ECO:0000256" key="4">
    <source>
        <dbReference type="ARBA" id="ARBA00022825"/>
    </source>
</evidence>
<evidence type="ECO:0000256" key="2">
    <source>
        <dbReference type="ARBA" id="ARBA00022670"/>
    </source>
</evidence>
<dbReference type="PANTHER" id="PTHR32060:SF30">
    <property type="entry name" value="CARBOXY-TERMINAL PROCESSING PROTEASE CTPA"/>
    <property type="match status" value="1"/>
</dbReference>
<dbReference type="PROSITE" id="PS50106">
    <property type="entry name" value="PDZ"/>
    <property type="match status" value="1"/>
</dbReference>
<evidence type="ECO:0000256" key="1">
    <source>
        <dbReference type="ARBA" id="ARBA00009179"/>
    </source>
</evidence>
<dbReference type="InterPro" id="IPR036034">
    <property type="entry name" value="PDZ_sf"/>
</dbReference>
<keyword evidence="3 5" id="KW-0378">Hydrolase</keyword>
<dbReference type="Pfam" id="PF22694">
    <property type="entry name" value="CtpB_N-like"/>
    <property type="match status" value="1"/>
</dbReference>
<dbReference type="EMBL" id="MGJI01000007">
    <property type="protein sequence ID" value="OGN05563.1"/>
    <property type="molecule type" value="Genomic_DNA"/>
</dbReference>
<evidence type="ECO:0000313" key="8">
    <source>
        <dbReference type="EMBL" id="OGN05563.1"/>
    </source>
</evidence>
<dbReference type="GO" id="GO:0004175">
    <property type="term" value="F:endopeptidase activity"/>
    <property type="evidence" value="ECO:0007669"/>
    <property type="project" value="TreeGrafter"/>
</dbReference>
<dbReference type="SUPFAM" id="SSF50156">
    <property type="entry name" value="PDZ domain-like"/>
    <property type="match status" value="1"/>
</dbReference>
<evidence type="ECO:0000313" key="9">
    <source>
        <dbReference type="Proteomes" id="UP000177507"/>
    </source>
</evidence>
<gene>
    <name evidence="8" type="ORF">A2831_03395</name>
</gene>
<evidence type="ECO:0000256" key="3">
    <source>
        <dbReference type="ARBA" id="ARBA00022801"/>
    </source>
</evidence>
<organism evidence="8 9">
    <name type="scientific">Candidatus Yanofskybacteria bacterium RIFCSPHIGHO2_01_FULL_44_17</name>
    <dbReference type="NCBI Taxonomy" id="1802668"/>
    <lineage>
        <taxon>Bacteria</taxon>
        <taxon>Candidatus Yanofskyibacteriota</taxon>
    </lineage>
</organism>
<reference evidence="8 9" key="1">
    <citation type="journal article" date="2016" name="Nat. Commun.">
        <title>Thousands of microbial genomes shed light on interconnected biogeochemical processes in an aquifer system.</title>
        <authorList>
            <person name="Anantharaman K."/>
            <person name="Brown C.T."/>
            <person name="Hug L.A."/>
            <person name="Sharon I."/>
            <person name="Castelle C.J."/>
            <person name="Probst A.J."/>
            <person name="Thomas B.C."/>
            <person name="Singh A."/>
            <person name="Wilkins M.J."/>
            <person name="Karaoz U."/>
            <person name="Brodie E.L."/>
            <person name="Williams K.H."/>
            <person name="Hubbard S.S."/>
            <person name="Banfield J.F."/>
        </authorList>
    </citation>
    <scope>NUCLEOTIDE SEQUENCE [LARGE SCALE GENOMIC DNA]</scope>
</reference>
<evidence type="ECO:0000256" key="5">
    <source>
        <dbReference type="RuleBase" id="RU004404"/>
    </source>
</evidence>
<dbReference type="Gene3D" id="2.30.42.10">
    <property type="match status" value="1"/>
</dbReference>
<dbReference type="STRING" id="1802668.A2831_03395"/>
<name>A0A1F8EXI2_9BACT</name>
<dbReference type="GO" id="GO:0008236">
    <property type="term" value="F:serine-type peptidase activity"/>
    <property type="evidence" value="ECO:0007669"/>
    <property type="project" value="UniProtKB-KW"/>
</dbReference>
<dbReference type="Pfam" id="PF17820">
    <property type="entry name" value="PDZ_6"/>
    <property type="match status" value="1"/>
</dbReference>
<proteinExistence type="inferred from homology"/>
<dbReference type="Gene3D" id="3.30.750.44">
    <property type="match status" value="1"/>
</dbReference>
<dbReference type="InterPro" id="IPR041489">
    <property type="entry name" value="PDZ_6"/>
</dbReference>
<sequence>MNQKRFIPILIVLMLAVGFTGGFYYRDYRVPEPVLSNLINREASQPNGVDFSLFWNVWELLHDRYVERNTLNTQELVYGAINGMVNAAGDPYTVFFKPKESEEFQQQINGSFGGIGIEIGLRKNILTVIAPIKDTPAARAGLLAGDKILKIDDKSTEGMKIDEAVGTIRGPRGTNVTLTIARDGLEKAKEITMTRDTIKIPAIDWKMLDENIAYIEMFVFNKNVDDEFKKAAEEILKSKATKIILDVRNNPGGLLDSAVNIAGYFLDSDKVVTIERFGDGKENEFRTQPNGLLKNYPLIVLINKGSASASEILAGALKDNRGILVVGETSFGKGSVQEVDDLPKKASVKITIAKWFTPKGASIHENGIKPDVEVVISEEDTKNEKDTQLDKARELIKNLR</sequence>
<dbReference type="PANTHER" id="PTHR32060">
    <property type="entry name" value="TAIL-SPECIFIC PROTEASE"/>
    <property type="match status" value="1"/>
</dbReference>
<comment type="caution">
    <text evidence="8">The sequence shown here is derived from an EMBL/GenBank/DDBJ whole genome shotgun (WGS) entry which is preliminary data.</text>
</comment>
<dbReference type="InterPro" id="IPR055210">
    <property type="entry name" value="CtpA/B_N"/>
</dbReference>
<dbReference type="GO" id="GO:0007165">
    <property type="term" value="P:signal transduction"/>
    <property type="evidence" value="ECO:0007669"/>
    <property type="project" value="TreeGrafter"/>
</dbReference>
<keyword evidence="2 5" id="KW-0645">Protease</keyword>
<feature type="domain" description="PDZ" evidence="7">
    <location>
        <begin position="101"/>
        <end position="169"/>
    </location>
</feature>
<dbReference type="NCBIfam" id="TIGR00225">
    <property type="entry name" value="prc"/>
    <property type="match status" value="1"/>
</dbReference>
<dbReference type="InterPro" id="IPR001478">
    <property type="entry name" value="PDZ"/>
</dbReference>
<dbReference type="FunFam" id="2.30.42.10:FF:000063">
    <property type="entry name" value="Peptidase, S41 family"/>
    <property type="match status" value="1"/>
</dbReference>
<dbReference type="InterPro" id="IPR005151">
    <property type="entry name" value="Tail-specific_protease"/>
</dbReference>
<dbReference type="SUPFAM" id="SSF52096">
    <property type="entry name" value="ClpP/crotonase"/>
    <property type="match status" value="1"/>
</dbReference>
<dbReference type="Gene3D" id="3.90.226.10">
    <property type="entry name" value="2-enoyl-CoA Hydratase, Chain A, domain 1"/>
    <property type="match status" value="1"/>
</dbReference>
<dbReference type="GO" id="GO:0030288">
    <property type="term" value="C:outer membrane-bounded periplasmic space"/>
    <property type="evidence" value="ECO:0007669"/>
    <property type="project" value="TreeGrafter"/>
</dbReference>
<dbReference type="InterPro" id="IPR004447">
    <property type="entry name" value="Peptidase_S41A"/>
</dbReference>
<evidence type="ECO:0000259" key="7">
    <source>
        <dbReference type="PROSITE" id="PS50106"/>
    </source>
</evidence>
<dbReference type="CDD" id="cd07560">
    <property type="entry name" value="Peptidase_S41_CPP"/>
    <property type="match status" value="1"/>
</dbReference>
<keyword evidence="6" id="KW-0472">Membrane</keyword>
<dbReference type="InterPro" id="IPR029045">
    <property type="entry name" value="ClpP/crotonase-like_dom_sf"/>
</dbReference>
<keyword evidence="4 5" id="KW-0720">Serine protease</keyword>
<dbReference type="AlphaFoldDB" id="A0A1F8EXI2"/>
<keyword evidence="6" id="KW-1133">Transmembrane helix</keyword>